<dbReference type="Proteomes" id="UP000603141">
    <property type="component" value="Unassembled WGS sequence"/>
</dbReference>
<dbReference type="InterPro" id="IPR036909">
    <property type="entry name" value="Cyt_c-like_dom_sf"/>
</dbReference>
<proteinExistence type="predicted"/>
<dbReference type="GO" id="GO:0009055">
    <property type="term" value="F:electron transfer activity"/>
    <property type="evidence" value="ECO:0007669"/>
    <property type="project" value="InterPro"/>
</dbReference>
<feature type="domain" description="Cytochrome c" evidence="6">
    <location>
        <begin position="63"/>
        <end position="148"/>
    </location>
</feature>
<evidence type="ECO:0000313" key="8">
    <source>
        <dbReference type="Proteomes" id="UP000603141"/>
    </source>
</evidence>
<gene>
    <name evidence="7" type="ORF">JIN85_06560</name>
</gene>
<dbReference type="EMBL" id="JAENIJ010000007">
    <property type="protein sequence ID" value="MBK1882069.1"/>
    <property type="molecule type" value="Genomic_DNA"/>
</dbReference>
<dbReference type="GO" id="GO:0020037">
    <property type="term" value="F:heme binding"/>
    <property type="evidence" value="ECO:0007669"/>
    <property type="project" value="InterPro"/>
</dbReference>
<dbReference type="Gene3D" id="1.10.760.10">
    <property type="entry name" value="Cytochrome c-like domain"/>
    <property type="match status" value="1"/>
</dbReference>
<organism evidence="7 8">
    <name type="scientific">Luteolibacter pohnpeiensis</name>
    <dbReference type="NCBI Taxonomy" id="454153"/>
    <lineage>
        <taxon>Bacteria</taxon>
        <taxon>Pseudomonadati</taxon>
        <taxon>Verrucomicrobiota</taxon>
        <taxon>Verrucomicrobiia</taxon>
        <taxon>Verrucomicrobiales</taxon>
        <taxon>Verrucomicrobiaceae</taxon>
        <taxon>Luteolibacter</taxon>
    </lineage>
</organism>
<accession>A0A934SA01</accession>
<dbReference type="Pfam" id="PF13442">
    <property type="entry name" value="Cytochrome_CBB3"/>
    <property type="match status" value="1"/>
</dbReference>
<evidence type="ECO:0000313" key="7">
    <source>
        <dbReference type="EMBL" id="MBK1882069.1"/>
    </source>
</evidence>
<name>A0A934SA01_9BACT</name>
<keyword evidence="3 4" id="KW-0408">Iron</keyword>
<evidence type="ECO:0000256" key="3">
    <source>
        <dbReference type="ARBA" id="ARBA00023004"/>
    </source>
</evidence>
<dbReference type="PROSITE" id="PS51007">
    <property type="entry name" value="CYTC"/>
    <property type="match status" value="1"/>
</dbReference>
<keyword evidence="2 4" id="KW-0479">Metal-binding</keyword>
<evidence type="ECO:0000256" key="2">
    <source>
        <dbReference type="ARBA" id="ARBA00022723"/>
    </source>
</evidence>
<dbReference type="PANTHER" id="PTHR40394:SF2">
    <property type="entry name" value="QUINOL:CYTOCHROME C OXIDOREDUCTASE MEMBRANE PROTEIN"/>
    <property type="match status" value="1"/>
</dbReference>
<evidence type="ECO:0000256" key="1">
    <source>
        <dbReference type="ARBA" id="ARBA00022617"/>
    </source>
</evidence>
<sequence length="174" mass="19410">MADTPRFEPMEESNLFPNGTSARIAPDGTLAREDWDENPSISTGVDPATGNAAEHSPLPYTKARIERGRLLFNIHCAVCHGEDGYAKGIIVRRGFPSPPSYHTERLRNAPDGHLFDVITNGYGRMYPFRGTIKATDRWAVVSYIRALQRGQHATLDDIADPEMRKKLEQERSGS</sequence>
<comment type="caution">
    <text evidence="7">The sequence shown here is derived from an EMBL/GenBank/DDBJ whole genome shotgun (WGS) entry which is preliminary data.</text>
</comment>
<evidence type="ECO:0000256" key="5">
    <source>
        <dbReference type="SAM" id="MobiDB-lite"/>
    </source>
</evidence>
<dbReference type="SUPFAM" id="SSF46626">
    <property type="entry name" value="Cytochrome c"/>
    <property type="match status" value="1"/>
</dbReference>
<evidence type="ECO:0000259" key="6">
    <source>
        <dbReference type="PROSITE" id="PS51007"/>
    </source>
</evidence>
<feature type="region of interest" description="Disordered" evidence="5">
    <location>
        <begin position="1"/>
        <end position="56"/>
    </location>
</feature>
<protein>
    <submittedName>
        <fullName evidence="7">Cytochrome c</fullName>
    </submittedName>
</protein>
<dbReference type="InterPro" id="IPR009056">
    <property type="entry name" value="Cyt_c-like_dom"/>
</dbReference>
<dbReference type="AlphaFoldDB" id="A0A934SA01"/>
<dbReference type="PANTHER" id="PTHR40394">
    <property type="entry name" value="LIPOPROTEIN-RELATED"/>
    <property type="match status" value="1"/>
</dbReference>
<keyword evidence="8" id="KW-1185">Reference proteome</keyword>
<dbReference type="GO" id="GO:0046872">
    <property type="term" value="F:metal ion binding"/>
    <property type="evidence" value="ECO:0007669"/>
    <property type="project" value="UniProtKB-KW"/>
</dbReference>
<evidence type="ECO:0000256" key="4">
    <source>
        <dbReference type="PROSITE-ProRule" id="PRU00433"/>
    </source>
</evidence>
<keyword evidence="1 4" id="KW-0349">Heme</keyword>
<reference evidence="7" key="1">
    <citation type="submission" date="2021-01" db="EMBL/GenBank/DDBJ databases">
        <title>Modified the classification status of verrucomicrobia.</title>
        <authorList>
            <person name="Feng X."/>
        </authorList>
    </citation>
    <scope>NUCLEOTIDE SEQUENCE</scope>
    <source>
        <strain evidence="7">KCTC 22041</strain>
    </source>
</reference>